<proteinExistence type="predicted"/>
<dbReference type="InterPro" id="IPR012334">
    <property type="entry name" value="Pectin_lyas_fold"/>
</dbReference>
<dbReference type="Gene3D" id="2.160.20.10">
    <property type="entry name" value="Single-stranded right-handed beta-helix, Pectin lyase-like"/>
    <property type="match status" value="1"/>
</dbReference>
<dbReference type="GO" id="GO:0051701">
    <property type="term" value="P:biological process involved in interaction with host"/>
    <property type="evidence" value="ECO:0007669"/>
    <property type="project" value="UniProtKB-ARBA"/>
</dbReference>
<evidence type="ECO:0000256" key="2">
    <source>
        <dbReference type="ARBA" id="ARBA00022844"/>
    </source>
</evidence>
<accession>A0A6J5KHG8</accession>
<protein>
    <submittedName>
        <fullName evidence="3">Uncharacterized protein</fullName>
    </submittedName>
</protein>
<evidence type="ECO:0000313" key="3">
    <source>
        <dbReference type="EMBL" id="CAB4120961.1"/>
    </source>
</evidence>
<sequence>MSLSNYPAGFSQGLTVRGLPIQMAQPGKVWWLNNSSVLAPFGVAGDDNGPGTYQQPFLSLNGAITKIVGGAGSDASSGSSRGDILMVMPGHAETISTSTAVTMNCPGLMVCGLGTGTLRPTFTFGTATTATINVSAADCSFINCLFIANYASVAACFTLTAAKNFLVDHCEFRDTTAILNFVNIVKTDTTSDDADGLDMENNVYAGLSAATNTCMVNMLGTNARVVIKNNYIHHAAVTQGGMMIVATGKSITDAVISGNQCVFVGATTATQAVMISVVSSTTCTGIVALNQVYSLCDTTPALVTSGTGLRFFGNLYVATADASGFLLPAVGS</sequence>
<gene>
    <name evidence="3" type="ORF">UFOVP1_55</name>
</gene>
<dbReference type="GO" id="GO:0019058">
    <property type="term" value="P:viral life cycle"/>
    <property type="evidence" value="ECO:0007669"/>
    <property type="project" value="UniProtKB-ARBA"/>
</dbReference>
<reference evidence="3" key="1">
    <citation type="submission" date="2020-04" db="EMBL/GenBank/DDBJ databases">
        <authorList>
            <person name="Chiriac C."/>
            <person name="Salcher M."/>
            <person name="Ghai R."/>
            <person name="Kavagutti S V."/>
        </authorList>
    </citation>
    <scope>NUCLEOTIDE SEQUENCE</scope>
</reference>
<name>A0A6J5KHG8_9CAUD</name>
<evidence type="ECO:0000256" key="1">
    <source>
        <dbReference type="ARBA" id="ARBA00004328"/>
    </source>
</evidence>
<comment type="subcellular location">
    <subcellularLocation>
        <location evidence="1">Virion</location>
    </subcellularLocation>
</comment>
<dbReference type="SUPFAM" id="SSF51126">
    <property type="entry name" value="Pectin lyase-like"/>
    <property type="match status" value="1"/>
</dbReference>
<dbReference type="GO" id="GO:0044423">
    <property type="term" value="C:virion component"/>
    <property type="evidence" value="ECO:0007669"/>
    <property type="project" value="UniProtKB-KW"/>
</dbReference>
<dbReference type="EMBL" id="LR796139">
    <property type="protein sequence ID" value="CAB4120961.1"/>
    <property type="molecule type" value="Genomic_DNA"/>
</dbReference>
<keyword evidence="2" id="KW-0946">Virion</keyword>
<organism evidence="3">
    <name type="scientific">uncultured Caudovirales phage</name>
    <dbReference type="NCBI Taxonomy" id="2100421"/>
    <lineage>
        <taxon>Viruses</taxon>
        <taxon>Duplodnaviria</taxon>
        <taxon>Heunggongvirae</taxon>
        <taxon>Uroviricota</taxon>
        <taxon>Caudoviricetes</taxon>
        <taxon>Peduoviridae</taxon>
        <taxon>Maltschvirus</taxon>
        <taxon>Maltschvirus maltsch</taxon>
    </lineage>
</organism>
<dbReference type="InterPro" id="IPR011050">
    <property type="entry name" value="Pectin_lyase_fold/virulence"/>
</dbReference>